<accession>A0A1W6YG25</accession>
<dbReference type="Proteomes" id="UP000194151">
    <property type="component" value="Chromosome"/>
</dbReference>
<dbReference type="OrthoDB" id="8856085at2"/>
<proteinExistence type="inferred from homology"/>
<dbReference type="Pfam" id="PF03401">
    <property type="entry name" value="TctC"/>
    <property type="match status" value="1"/>
</dbReference>
<comment type="similarity">
    <text evidence="1">Belongs to the UPF0065 (bug) family.</text>
</comment>
<evidence type="ECO:0000256" key="2">
    <source>
        <dbReference type="SAM" id="SignalP"/>
    </source>
</evidence>
<dbReference type="PANTHER" id="PTHR42928:SF5">
    <property type="entry name" value="BLR1237 PROTEIN"/>
    <property type="match status" value="1"/>
</dbReference>
<dbReference type="AlphaFoldDB" id="A0A1W6YG25"/>
<dbReference type="SUPFAM" id="SSF53850">
    <property type="entry name" value="Periplasmic binding protein-like II"/>
    <property type="match status" value="1"/>
</dbReference>
<gene>
    <name evidence="3" type="ORF">CAL12_03495</name>
</gene>
<keyword evidence="2" id="KW-0732">Signal</keyword>
<dbReference type="EMBL" id="CP021108">
    <property type="protein sequence ID" value="ARP79980.1"/>
    <property type="molecule type" value="Genomic_DNA"/>
</dbReference>
<keyword evidence="4" id="KW-1185">Reference proteome</keyword>
<reference evidence="3 4" key="1">
    <citation type="submission" date="2017-05" db="EMBL/GenBank/DDBJ databases">
        <title>Complete and WGS of Bordetella genogroups.</title>
        <authorList>
            <person name="Spilker T."/>
            <person name="LiPuma J."/>
        </authorList>
    </citation>
    <scope>NUCLEOTIDE SEQUENCE [LARGE SCALE GENOMIC DNA]</scope>
    <source>
        <strain evidence="3 4">AU19157</strain>
    </source>
</reference>
<feature type="signal peptide" evidence="2">
    <location>
        <begin position="1"/>
        <end position="28"/>
    </location>
</feature>
<dbReference type="PROSITE" id="PS51257">
    <property type="entry name" value="PROKAR_LIPOPROTEIN"/>
    <property type="match status" value="1"/>
</dbReference>
<dbReference type="PIRSF" id="PIRSF017082">
    <property type="entry name" value="YflP"/>
    <property type="match status" value="1"/>
</dbReference>
<name>A0A1W6YG25_9BORD</name>
<organism evidence="3 4">
    <name type="scientific">Bordetella genomosp. 8</name>
    <dbReference type="NCBI Taxonomy" id="1416806"/>
    <lineage>
        <taxon>Bacteria</taxon>
        <taxon>Pseudomonadati</taxon>
        <taxon>Pseudomonadota</taxon>
        <taxon>Betaproteobacteria</taxon>
        <taxon>Burkholderiales</taxon>
        <taxon>Alcaligenaceae</taxon>
        <taxon>Bordetella</taxon>
    </lineage>
</organism>
<dbReference type="PANTHER" id="PTHR42928">
    <property type="entry name" value="TRICARBOXYLATE-BINDING PROTEIN"/>
    <property type="match status" value="1"/>
</dbReference>
<dbReference type="KEGG" id="bgv:CAL12_03495"/>
<dbReference type="InterPro" id="IPR042100">
    <property type="entry name" value="Bug_dom1"/>
</dbReference>
<dbReference type="CDD" id="cd07012">
    <property type="entry name" value="PBP2_Bug_TTT"/>
    <property type="match status" value="1"/>
</dbReference>
<dbReference type="Gene3D" id="3.40.190.150">
    <property type="entry name" value="Bordetella uptake gene, domain 1"/>
    <property type="match status" value="1"/>
</dbReference>
<protein>
    <submittedName>
        <fullName evidence="3">Twin-arginine translocation pathway signal</fullName>
    </submittedName>
</protein>
<feature type="chain" id="PRO_5013071783" evidence="2">
    <location>
        <begin position="29"/>
        <end position="326"/>
    </location>
</feature>
<dbReference type="InterPro" id="IPR005064">
    <property type="entry name" value="BUG"/>
</dbReference>
<dbReference type="STRING" id="1416806.CAL12_03495"/>
<sequence>MPASLRRSLLATLLLSGTLACLPQPARAADYPTRPITLVLPFAAGGGGDVLGRMLAENFSGRLGQPVIVENRPGAGGVIGTQYVARAKPDGYTITIGGMTTHLLAPIVNHSVQYDPLKDFVPIGGIGNSPIVMLAANDFPATNIAELKALEAKRRQPLQYGSWGPGSTGNFCGEILALKAGLRIEHVPYRGTTEVITALIGGQIPVGFVDMATAVPQVRGGKLKALALCTKPSPSLPGVGGYVDQGIDFDRALSWVMYAPAGIPAPVLQKLSDALAAALRDESVRDRLLSLGIEPGFVPSAQEHDILKRDYASWKQIADEARIQMQ</sequence>
<evidence type="ECO:0000256" key="1">
    <source>
        <dbReference type="ARBA" id="ARBA00006987"/>
    </source>
</evidence>
<evidence type="ECO:0000313" key="4">
    <source>
        <dbReference type="Proteomes" id="UP000194151"/>
    </source>
</evidence>
<dbReference type="RefSeq" id="WP_086063213.1">
    <property type="nucleotide sequence ID" value="NZ_CP021108.1"/>
</dbReference>
<dbReference type="Gene3D" id="3.40.190.10">
    <property type="entry name" value="Periplasmic binding protein-like II"/>
    <property type="match status" value="1"/>
</dbReference>
<evidence type="ECO:0000313" key="3">
    <source>
        <dbReference type="EMBL" id="ARP79980.1"/>
    </source>
</evidence>